<dbReference type="InterPro" id="IPR003961">
    <property type="entry name" value="FN3_dom"/>
</dbReference>
<name>A0A3A1UUB8_9BACL</name>
<proteinExistence type="predicted"/>
<evidence type="ECO:0000256" key="1">
    <source>
        <dbReference type="ARBA" id="ARBA00022737"/>
    </source>
</evidence>
<dbReference type="CDD" id="cd00063">
    <property type="entry name" value="FN3"/>
    <property type="match status" value="2"/>
</dbReference>
<dbReference type="NCBIfam" id="NF047446">
    <property type="entry name" value="barrel_OmpL47"/>
    <property type="match status" value="3"/>
</dbReference>
<dbReference type="SMART" id="SM00060">
    <property type="entry name" value="FN3"/>
    <property type="match status" value="14"/>
</dbReference>
<dbReference type="Gene3D" id="3.30.1920.20">
    <property type="match status" value="3"/>
</dbReference>
<dbReference type="InterPro" id="IPR013783">
    <property type="entry name" value="Ig-like_fold"/>
</dbReference>
<feature type="domain" description="Fibronectin type-III" evidence="3">
    <location>
        <begin position="36"/>
        <end position="121"/>
    </location>
</feature>
<dbReference type="PANTHER" id="PTHR13817:SF73">
    <property type="entry name" value="FIBRONECTIN TYPE-III DOMAIN-CONTAINING PROTEIN"/>
    <property type="match status" value="1"/>
</dbReference>
<feature type="domain" description="Fibronectin type-III" evidence="3">
    <location>
        <begin position="124"/>
        <end position="211"/>
    </location>
</feature>
<dbReference type="OrthoDB" id="2442444at2"/>
<keyword evidence="5" id="KW-1185">Reference proteome</keyword>
<dbReference type="EMBL" id="QXQA01000008">
    <property type="protein sequence ID" value="RIX52087.1"/>
    <property type="molecule type" value="Genomic_DNA"/>
</dbReference>
<organism evidence="4 5">
    <name type="scientific">Paenibacillus nanensis</name>
    <dbReference type="NCBI Taxonomy" id="393251"/>
    <lineage>
        <taxon>Bacteria</taxon>
        <taxon>Bacillati</taxon>
        <taxon>Bacillota</taxon>
        <taxon>Bacilli</taxon>
        <taxon>Bacillales</taxon>
        <taxon>Paenibacillaceae</taxon>
        <taxon>Paenibacillus</taxon>
    </lineage>
</organism>
<evidence type="ECO:0000313" key="4">
    <source>
        <dbReference type="EMBL" id="RIX52087.1"/>
    </source>
</evidence>
<feature type="signal peptide" evidence="2">
    <location>
        <begin position="1"/>
        <end position="28"/>
    </location>
</feature>
<dbReference type="InterPro" id="IPR050964">
    <property type="entry name" value="Striated_Muscle_Regulatory"/>
</dbReference>
<dbReference type="InterPro" id="IPR058094">
    <property type="entry name" value="Ig-like_OmpL47-like"/>
</dbReference>
<dbReference type="Proteomes" id="UP000266482">
    <property type="component" value="Unassembled WGS sequence"/>
</dbReference>
<keyword evidence="2" id="KW-0732">Signal</keyword>
<feature type="chain" id="PRO_5017283096" description="Fibronectin type-III domain-containing protein" evidence="2">
    <location>
        <begin position="29"/>
        <end position="1621"/>
    </location>
</feature>
<evidence type="ECO:0000256" key="2">
    <source>
        <dbReference type="SAM" id="SignalP"/>
    </source>
</evidence>
<dbReference type="PROSITE" id="PS50853">
    <property type="entry name" value="FN3"/>
    <property type="match status" value="2"/>
</dbReference>
<reference evidence="4 5" key="1">
    <citation type="submission" date="2018-09" db="EMBL/GenBank/DDBJ databases">
        <title>Paenibacillus aracenensis nov. sp. isolated from a cave in southern Spain.</title>
        <authorList>
            <person name="Jurado V."/>
            <person name="Gutierrez-Patricio S."/>
            <person name="Gonzalez-Pimentel J.L."/>
            <person name="Miller A.Z."/>
            <person name="Laiz L."/>
            <person name="Saiz-Jimenez C."/>
        </authorList>
    </citation>
    <scope>NUCLEOTIDE SEQUENCE [LARGE SCALE GENOMIC DNA]</scope>
    <source>
        <strain evidence="4 5">DSM 22867</strain>
    </source>
</reference>
<evidence type="ECO:0000313" key="5">
    <source>
        <dbReference type="Proteomes" id="UP000266482"/>
    </source>
</evidence>
<dbReference type="Gene3D" id="2.60.40.10">
    <property type="entry name" value="Immunoglobulins"/>
    <property type="match status" value="12"/>
</dbReference>
<accession>A0A3A1UUB8</accession>
<dbReference type="InterPro" id="IPR036116">
    <property type="entry name" value="FN3_sf"/>
</dbReference>
<keyword evidence="1" id="KW-0677">Repeat</keyword>
<sequence length="1621" mass="175345">MRRNRRLSVFLALLVLLQAVLPLSRVSADTNGSILPPSNLAVQMITADDVKLTWSAVFGATGYNVYEIADGSLNLVGTATTTSYTFSNMIEGSYRYVVSTLSPDGESGPGAPVSFTVTYPEMEAPATLTHTIANGNDVVLSWAASANAEIYNVYQIGEDGQGTLVKSTSSRTYTITNAPEGVYTYAVTASHSLYGVSPLSATLQVTVTKPTMTAPANLAFTITNLTDVTLSWTSVPYSTNYRVYQIVDGQKVLKSTVAATSVKYVNLPAGDYTYQVFSYSDRFGESAEGSEVSLTVGSVTMAPPAELTYKIQNGNDIVLTWTASSNADSYKIYQIIDGVPVLKSTVKTTTVTYSNMPSGDYQYEVHSNSSRYGESETGTPIRFNLTVPTMQPPANIIQKLTSPTSFSLSWDSADYATSYKVYQVVDGKKVLKSTVTGLTVAYSNMAPGEYSYIVHAYSSRFGESAEGAEITFTVEGVVLDAPTNLTYTLTNFNDITLKWTGAANATGYKVYQIVDGQKVLKGTVSGLTVTYTNVPEGSYEYEVHSTSALLGESPEGAAISLTVVYPTILPPANLTYKVQNGNDVVLSWQQAANANSYKVYELVDGQEVLKSTVTALAATLSNVSEGEHTYVVRTVSSRFGQSIDGTQVELTMVFPVMAAPGNITQSIANGNDLTLRWGSAPYANSYKVYQIVDGQKELKTTVTGTNATFAKLPAGDYTFVIHSYSNRYGESREGGQIDVTIEHQEMAPPANLKQTVLNGNDIKLQWDAATYATSYNVYQIVNDQKILKMSLSKTTYTFANMPEGDYTFVVHSVSTRFGESEQGSEVSFTLSFPIMEAPGDISKSIVNGNDIKLQWVASTYATSYNIYQIVDGQKVLKRSQTGTTFTFANMPEGEYTFVVHSVSSRFGESEQGSKLSFALIFPIMQAPSNLTSSIANGNDIVLKWNAAAYSTAYTVYQIVDGEKVLKATVKSNSATLTNMPEGPYLFEVHSYSDRFGESPEGTQKSLTLTWPILQAPKLTATVVNANDITFTWPSAAWVSEYRLYEVNGETRTLVYKGTALKAQVYNLTEDTHRYVLTVYNTRFGESAPSEAVEKTIVYPVMQAPEASLVLLDKTTARISWDFVIYANGYNVYELVDGEPVLLIKNLNNLSYKISDLSYKNHYYYVTSYSNSFGESEPSAIVEAKLIVDTEAPKTVATAPEGWTNQNAEITLKATDNETGVANTFYSLDGGSFVAGTALTVSEAGVHTLTFYSVDNVGNKEQEQTIEIKIDKTSPVTSASAPVDWSKDDVVVTFAGADERSGVAKTYYAVNGGAYTEGTAAAVTSEGVNQVRFYSVDQAGNKEQEQTIEVKIDKTAPVTSAAAPAGWSKDNISVTFEATDAQSGVAKTYYAVNDEAFKEGGTVSVTSEGVNQVRFYSVDLAGNKEQEQTIKVKIDKTAPTISFNPEHEYAMGSSLILNYNAVDELSGITEQSATIAGPNDAAAVPAAKGSTFTFKNPGVYTITIRATNGAGLTTVLEKQVTVYLAANIEVTPAIIKGNKGEFTVRVTLPAGFNTQGFDLLSVTLNGVKALSSNNGYFNQAKNGQFKFERSDFAWSGSEAVLQFRGYVNGILVVGQTKVKVQK</sequence>
<gene>
    <name evidence="4" type="ORF">D3P08_14000</name>
</gene>
<dbReference type="SUPFAM" id="SSF49265">
    <property type="entry name" value="Fibronectin type III"/>
    <property type="match status" value="7"/>
</dbReference>
<evidence type="ECO:0000259" key="3">
    <source>
        <dbReference type="PROSITE" id="PS50853"/>
    </source>
</evidence>
<comment type="caution">
    <text evidence="4">The sequence shown here is derived from an EMBL/GenBank/DDBJ whole genome shotgun (WGS) entry which is preliminary data.</text>
</comment>
<protein>
    <recommendedName>
        <fullName evidence="3">Fibronectin type-III domain-containing protein</fullName>
    </recommendedName>
</protein>
<dbReference type="PANTHER" id="PTHR13817">
    <property type="entry name" value="TITIN"/>
    <property type="match status" value="1"/>
</dbReference>